<dbReference type="KEGG" id="mtw:CQW49_13910"/>
<proteinExistence type="predicted"/>
<dbReference type="AlphaFoldDB" id="A0A2D2D1N0"/>
<dbReference type="EMBL" id="CP023737">
    <property type="protein sequence ID" value="ATQ68856.1"/>
    <property type="molecule type" value="Genomic_DNA"/>
</dbReference>
<evidence type="ECO:0000313" key="1">
    <source>
        <dbReference type="EMBL" id="ATQ68856.1"/>
    </source>
</evidence>
<gene>
    <name evidence="1" type="ORF">CQW49_13910</name>
</gene>
<reference evidence="2" key="1">
    <citation type="submission" date="2017-10" db="EMBL/GenBank/DDBJ databases">
        <title>Completed PacBio SMRT sequence of Methylosinus trichosporium OB3b reveals presence of a third large plasmid.</title>
        <authorList>
            <person name="Charles T.C."/>
            <person name="Lynch M.D.J."/>
            <person name="Heil J.R."/>
            <person name="Cheng J."/>
        </authorList>
    </citation>
    <scope>NUCLEOTIDE SEQUENCE [LARGE SCALE GENOMIC DNA]</scope>
    <source>
        <strain evidence="2">OB3b</strain>
    </source>
</reference>
<evidence type="ECO:0000313" key="2">
    <source>
        <dbReference type="Proteomes" id="UP000230709"/>
    </source>
</evidence>
<dbReference type="Gene3D" id="2.130.10.10">
    <property type="entry name" value="YVTN repeat-like/Quinoprotein amine dehydrogenase"/>
    <property type="match status" value="1"/>
</dbReference>
<dbReference type="InterPro" id="IPR036322">
    <property type="entry name" value="WD40_repeat_dom_sf"/>
</dbReference>
<dbReference type="InterPro" id="IPR001680">
    <property type="entry name" value="WD40_rpt"/>
</dbReference>
<sequence>MILGYQFARQNRHYDVENTGILEVGGLRLDSRLHHKNKTLKSLTVGVICATDGSDLMFLIFISNLEGRPCILASSGAELRLSNALNGEHIGTSMRHDGVVRGALFVADLAGIPRILAWSEDGVLCWWNARTTEPIGAAMRHDDGVNGAQFLPDVEGRPRLLSWSDDGILRWWDALTGEPVGAAMRHDSAVLGALYAPDFPGGARLLSWADDGVTRWWDALTGEPIGMPIRH</sequence>
<keyword evidence="2" id="KW-1185">Reference proteome</keyword>
<dbReference type="SUPFAM" id="SSF50978">
    <property type="entry name" value="WD40 repeat-like"/>
    <property type="match status" value="1"/>
</dbReference>
<dbReference type="Proteomes" id="UP000230709">
    <property type="component" value="Chromosome"/>
</dbReference>
<protein>
    <submittedName>
        <fullName evidence="1">Uncharacterized protein</fullName>
    </submittedName>
</protein>
<accession>A0A2D2D1N0</accession>
<dbReference type="STRING" id="595536.GCA_000178815_02388"/>
<organism evidence="1 2">
    <name type="scientific">Methylosinus trichosporium (strain ATCC 35070 / NCIMB 11131 / UNIQEM 75 / OB3b)</name>
    <dbReference type="NCBI Taxonomy" id="595536"/>
    <lineage>
        <taxon>Bacteria</taxon>
        <taxon>Pseudomonadati</taxon>
        <taxon>Pseudomonadota</taxon>
        <taxon>Alphaproteobacteria</taxon>
        <taxon>Hyphomicrobiales</taxon>
        <taxon>Methylocystaceae</taxon>
        <taxon>Methylosinus</taxon>
    </lineage>
</organism>
<dbReference type="SMART" id="SM00320">
    <property type="entry name" value="WD40"/>
    <property type="match status" value="3"/>
</dbReference>
<name>A0A2D2D1N0_METT3</name>
<dbReference type="InterPro" id="IPR015943">
    <property type="entry name" value="WD40/YVTN_repeat-like_dom_sf"/>
</dbReference>